<feature type="transmembrane region" description="Helical" evidence="1">
    <location>
        <begin position="6"/>
        <end position="23"/>
    </location>
</feature>
<feature type="transmembrane region" description="Helical" evidence="1">
    <location>
        <begin position="30"/>
        <end position="51"/>
    </location>
</feature>
<dbReference type="EMBL" id="BMFH01000002">
    <property type="protein sequence ID" value="GGD57670.1"/>
    <property type="molecule type" value="Genomic_DNA"/>
</dbReference>
<proteinExistence type="predicted"/>
<gene>
    <name evidence="2" type="ORF">GCM10011361_25240</name>
</gene>
<dbReference type="RefSeq" id="WP_188371128.1">
    <property type="nucleotide sequence ID" value="NZ_BMFH01000002.1"/>
</dbReference>
<feature type="transmembrane region" description="Helical" evidence="1">
    <location>
        <begin position="57"/>
        <end position="78"/>
    </location>
</feature>
<dbReference type="InterPro" id="IPR046125">
    <property type="entry name" value="DUF6122"/>
</dbReference>
<dbReference type="Pfam" id="PF19617">
    <property type="entry name" value="DUF6122"/>
    <property type="match status" value="1"/>
</dbReference>
<evidence type="ECO:0008006" key="4">
    <source>
        <dbReference type="Google" id="ProtNLM"/>
    </source>
</evidence>
<keyword evidence="1" id="KW-0472">Membrane</keyword>
<evidence type="ECO:0000256" key="1">
    <source>
        <dbReference type="SAM" id="Phobius"/>
    </source>
</evidence>
<keyword evidence="1" id="KW-0812">Transmembrane</keyword>
<reference evidence="3" key="1">
    <citation type="journal article" date="2019" name="Int. J. Syst. Evol. Microbiol.">
        <title>The Global Catalogue of Microorganisms (GCM) 10K type strain sequencing project: providing services to taxonomists for standard genome sequencing and annotation.</title>
        <authorList>
            <consortium name="The Broad Institute Genomics Platform"/>
            <consortium name="The Broad Institute Genome Sequencing Center for Infectious Disease"/>
            <person name="Wu L."/>
            <person name="Ma J."/>
        </authorList>
    </citation>
    <scope>NUCLEOTIDE SEQUENCE [LARGE SCALE GENOMIC DNA]</scope>
    <source>
        <strain evidence="3">CGMCC 1.12606</strain>
    </source>
</reference>
<evidence type="ECO:0000313" key="3">
    <source>
        <dbReference type="Proteomes" id="UP000625780"/>
    </source>
</evidence>
<protein>
    <recommendedName>
        <fullName evidence="4">Metal-dependent hydrolase</fullName>
    </recommendedName>
</protein>
<comment type="caution">
    <text evidence="2">The sequence shown here is derived from an EMBL/GenBank/DDBJ whole genome shotgun (WGS) entry which is preliminary data.</text>
</comment>
<sequence>MLRISLHYGIHFILPIAVAFLFYKERPIRAALIMLSAILIDLDHLFASPIFDPNRCSIGFHPLHTYWAMGVYTVFLFFKPTRIWGIGLLLHMLADWTDCLFIFPGDGMMP</sequence>
<evidence type="ECO:0000313" key="2">
    <source>
        <dbReference type="EMBL" id="GGD57670.1"/>
    </source>
</evidence>
<dbReference type="Proteomes" id="UP000625780">
    <property type="component" value="Unassembled WGS sequence"/>
</dbReference>
<organism evidence="2 3">
    <name type="scientific">Muriicola marianensis</name>
    <dbReference type="NCBI Taxonomy" id="1324801"/>
    <lineage>
        <taxon>Bacteria</taxon>
        <taxon>Pseudomonadati</taxon>
        <taxon>Bacteroidota</taxon>
        <taxon>Flavobacteriia</taxon>
        <taxon>Flavobacteriales</taxon>
        <taxon>Flavobacteriaceae</taxon>
        <taxon>Muriicola</taxon>
    </lineage>
</organism>
<feature type="transmembrane region" description="Helical" evidence="1">
    <location>
        <begin position="83"/>
        <end position="103"/>
    </location>
</feature>
<keyword evidence="3" id="KW-1185">Reference proteome</keyword>
<keyword evidence="1" id="KW-1133">Transmembrane helix</keyword>
<name>A0ABQ1R6U1_9FLAO</name>
<accession>A0ABQ1R6U1</accession>